<reference evidence="2 3" key="1">
    <citation type="submission" date="2020-08" db="EMBL/GenBank/DDBJ databases">
        <title>Genomic Encyclopedia of Type Strains, Phase IV (KMG-IV): sequencing the most valuable type-strain genomes for metagenomic binning, comparative biology and taxonomic classification.</title>
        <authorList>
            <person name="Goeker M."/>
        </authorList>
    </citation>
    <scope>NUCLEOTIDE SEQUENCE [LARGE SCALE GENOMIC DNA]</scope>
    <source>
        <strain evidence="2 3">DSM 102235</strain>
    </source>
</reference>
<sequence>MTRVSAVSILALSAMASPSFADVTSEEVWNNLESYLSDFGYEISATETATDNGLEVSGISYTAPLPEDGGTMVVTLPDMIYTDVGDGTVDMTMPESGMMEVTITPEGEDASPTVVAVALSHSGLLVNASGTPEEMTYESRAEEIRMVLDSVTDEGELLPKEALKTSLSMGPVAGTSVVSIEDGLRSVSQDMTYGDITYDFAFTAPEDDETKGLFSGTLRGLAGKGTTVVPDGADMSDAPAMLASGFEVDASITHQGGETSFDFQDGSDRVTGQLSSDGGELGFAMSQEKMVYVLSALGQSVSMMVPDMPFPIEGKFGEAGFSFEMPLAASEEPVPASLSVLLSDFEMADMLWGIFDPQGVLPRDPATIGANLEAEVTPFVSIIDEDAMEAVEEGEELPGELNKVTLTDLVVRAIGAEILGEGEFTFDNTDTETFDGMPRPEGQIDLTISGVNGVIDKLIEMGFVQEQDAMGARMMLGMFTVPGAEPDTATSTILVNDQGHVLANGQRIK</sequence>
<proteinExistence type="predicted"/>
<keyword evidence="1" id="KW-0732">Signal</keyword>
<evidence type="ECO:0000313" key="2">
    <source>
        <dbReference type="EMBL" id="MBB3984314.1"/>
    </source>
</evidence>
<organism evidence="2 3">
    <name type="scientific">Sagittula marina</name>
    <dbReference type="NCBI Taxonomy" id="943940"/>
    <lineage>
        <taxon>Bacteria</taxon>
        <taxon>Pseudomonadati</taxon>
        <taxon>Pseudomonadota</taxon>
        <taxon>Alphaproteobacteria</taxon>
        <taxon>Rhodobacterales</taxon>
        <taxon>Roseobacteraceae</taxon>
        <taxon>Sagittula</taxon>
    </lineage>
</organism>
<dbReference type="AlphaFoldDB" id="A0A7W6DSF5"/>
<name>A0A7W6DSF5_9RHOB</name>
<evidence type="ECO:0000256" key="1">
    <source>
        <dbReference type="SAM" id="SignalP"/>
    </source>
</evidence>
<feature type="chain" id="PRO_5030781291" description="DUF2125 domain-containing protein" evidence="1">
    <location>
        <begin position="22"/>
        <end position="509"/>
    </location>
</feature>
<dbReference type="Pfam" id="PF09898">
    <property type="entry name" value="DUF2125"/>
    <property type="match status" value="1"/>
</dbReference>
<feature type="signal peptide" evidence="1">
    <location>
        <begin position="1"/>
        <end position="21"/>
    </location>
</feature>
<dbReference type="InterPro" id="IPR018666">
    <property type="entry name" value="DUF2125"/>
</dbReference>
<evidence type="ECO:0008006" key="4">
    <source>
        <dbReference type="Google" id="ProtNLM"/>
    </source>
</evidence>
<dbReference type="RefSeq" id="WP_183962914.1">
    <property type="nucleotide sequence ID" value="NZ_BAABBZ010000012.1"/>
</dbReference>
<keyword evidence="3" id="KW-1185">Reference proteome</keyword>
<comment type="caution">
    <text evidence="2">The sequence shown here is derived from an EMBL/GenBank/DDBJ whole genome shotgun (WGS) entry which is preliminary data.</text>
</comment>
<dbReference type="Proteomes" id="UP000541426">
    <property type="component" value="Unassembled WGS sequence"/>
</dbReference>
<evidence type="ECO:0000313" key="3">
    <source>
        <dbReference type="Proteomes" id="UP000541426"/>
    </source>
</evidence>
<gene>
    <name evidence="2" type="ORF">GGQ68_000625</name>
</gene>
<dbReference type="EMBL" id="JACIEJ010000001">
    <property type="protein sequence ID" value="MBB3984314.1"/>
    <property type="molecule type" value="Genomic_DNA"/>
</dbReference>
<accession>A0A7W6DSF5</accession>
<protein>
    <recommendedName>
        <fullName evidence="4">DUF2125 domain-containing protein</fullName>
    </recommendedName>
</protein>